<name>A0A4P9W6U3_9FUNG</name>
<dbReference type="Proteomes" id="UP000269721">
    <property type="component" value="Unassembled WGS sequence"/>
</dbReference>
<proteinExistence type="predicted"/>
<sequence>MFSFASSPKRDDTGAGSPAPDSNSPTAGAGDAGSSVDGTDEGPLMPSPEAPPGSETSCMHFLVKSKLGWIAWKEREASLYALFERSFGATRCDMKLSETFDELALEVEVPNDQVEKFQKFFRSKALLAEIGKVISWIREGRGGEISFTGLSQWSLNGGTSIEALPARFGALSSVNQSRRREIAGMADQLRSLQASMLARFERTQEGIDKRIQMAVGAKCEVIERDLRAVLEEELAFLGVEIKEKEGALAAAMGVAWGAAAHGQAVGAQAFEAIAASFEAASPVGGKGRRWGWVAGGRSYASWAVPAAVVVALPTTASPAPVVAPPAVTVASEATVATPTITVASAATVAPVVIAPSGTPDPPFDATTIPA</sequence>
<feature type="compositionally biased region" description="Low complexity" evidence="1">
    <location>
        <begin position="26"/>
        <end position="37"/>
    </location>
</feature>
<accession>A0A4P9W6U3</accession>
<dbReference type="EMBL" id="KZ998178">
    <property type="protein sequence ID" value="RKO86460.1"/>
    <property type="molecule type" value="Genomic_DNA"/>
</dbReference>
<organism evidence="2 3">
    <name type="scientific">Blyttiomyces helicus</name>
    <dbReference type="NCBI Taxonomy" id="388810"/>
    <lineage>
        <taxon>Eukaryota</taxon>
        <taxon>Fungi</taxon>
        <taxon>Fungi incertae sedis</taxon>
        <taxon>Chytridiomycota</taxon>
        <taxon>Chytridiomycota incertae sedis</taxon>
        <taxon>Chytridiomycetes</taxon>
        <taxon>Chytridiomycetes incertae sedis</taxon>
        <taxon>Blyttiomyces</taxon>
    </lineage>
</organism>
<keyword evidence="3" id="KW-1185">Reference proteome</keyword>
<evidence type="ECO:0000313" key="2">
    <source>
        <dbReference type="EMBL" id="RKO86460.1"/>
    </source>
</evidence>
<gene>
    <name evidence="2" type="ORF">BDK51DRAFT_25770</name>
</gene>
<evidence type="ECO:0000313" key="3">
    <source>
        <dbReference type="Proteomes" id="UP000269721"/>
    </source>
</evidence>
<dbReference type="AlphaFoldDB" id="A0A4P9W6U3"/>
<feature type="region of interest" description="Disordered" evidence="1">
    <location>
        <begin position="1"/>
        <end position="56"/>
    </location>
</feature>
<evidence type="ECO:0000256" key="1">
    <source>
        <dbReference type="SAM" id="MobiDB-lite"/>
    </source>
</evidence>
<dbReference type="OrthoDB" id="2133638at2759"/>
<reference evidence="3" key="1">
    <citation type="journal article" date="2018" name="Nat. Microbiol.">
        <title>Leveraging single-cell genomics to expand the fungal tree of life.</title>
        <authorList>
            <person name="Ahrendt S.R."/>
            <person name="Quandt C.A."/>
            <person name="Ciobanu D."/>
            <person name="Clum A."/>
            <person name="Salamov A."/>
            <person name="Andreopoulos B."/>
            <person name="Cheng J.F."/>
            <person name="Woyke T."/>
            <person name="Pelin A."/>
            <person name="Henrissat B."/>
            <person name="Reynolds N.K."/>
            <person name="Benny G.L."/>
            <person name="Smith M.E."/>
            <person name="James T.Y."/>
            <person name="Grigoriev I.V."/>
        </authorList>
    </citation>
    <scope>NUCLEOTIDE SEQUENCE [LARGE SCALE GENOMIC DNA]</scope>
</reference>
<protein>
    <submittedName>
        <fullName evidence="2">Uncharacterized protein</fullName>
    </submittedName>
</protein>